<dbReference type="Pfam" id="PF05226">
    <property type="entry name" value="CHASE2"/>
    <property type="match status" value="1"/>
</dbReference>
<reference evidence="4 5" key="1">
    <citation type="submission" date="2018-05" db="EMBL/GenBank/DDBJ databases">
        <title>A metagenomic window into the 2 km-deep terrestrial subsurface aquifer revealed taxonomically and functionally diverse microbial community comprising novel uncultured bacterial lineages.</title>
        <authorList>
            <person name="Kadnikov V.V."/>
            <person name="Mardanov A.V."/>
            <person name="Beletsky A.V."/>
            <person name="Banks D."/>
            <person name="Pimenov N.V."/>
            <person name="Frank Y.A."/>
            <person name="Karnachuk O.V."/>
            <person name="Ravin N.V."/>
        </authorList>
    </citation>
    <scope>NUCLEOTIDE SEQUENCE [LARGE SCALE GENOMIC DNA]</scope>
    <source>
        <strain evidence="4">BY5</strain>
    </source>
</reference>
<accession>A0A367ZK14</accession>
<dbReference type="Pfam" id="PF13620">
    <property type="entry name" value="CarboxypepD_reg"/>
    <property type="match status" value="1"/>
</dbReference>
<dbReference type="InterPro" id="IPR013784">
    <property type="entry name" value="Carb-bd-like_fold"/>
</dbReference>
<evidence type="ECO:0000313" key="5">
    <source>
        <dbReference type="Proteomes" id="UP000252355"/>
    </source>
</evidence>
<name>A0A367ZK14_9BACT</name>
<dbReference type="GO" id="GO:0030246">
    <property type="term" value="F:carbohydrate binding"/>
    <property type="evidence" value="ECO:0007669"/>
    <property type="project" value="InterPro"/>
</dbReference>
<dbReference type="CDD" id="cd07302">
    <property type="entry name" value="CHD"/>
    <property type="match status" value="1"/>
</dbReference>
<dbReference type="InterPro" id="IPR029787">
    <property type="entry name" value="Nucleotide_cyclase"/>
</dbReference>
<dbReference type="Pfam" id="PF00211">
    <property type="entry name" value="Guanylate_cyc"/>
    <property type="match status" value="1"/>
</dbReference>
<keyword evidence="2" id="KW-0812">Transmembrane</keyword>
<dbReference type="PANTHER" id="PTHR43081">
    <property type="entry name" value="ADENYLATE CYCLASE, TERMINAL-DIFFERENTIATION SPECIFIC-RELATED"/>
    <property type="match status" value="1"/>
</dbReference>
<evidence type="ECO:0000256" key="1">
    <source>
        <dbReference type="SAM" id="MobiDB-lite"/>
    </source>
</evidence>
<evidence type="ECO:0000313" key="4">
    <source>
        <dbReference type="EMBL" id="RCK78197.1"/>
    </source>
</evidence>
<dbReference type="Gene3D" id="3.30.70.1230">
    <property type="entry name" value="Nucleotide cyclase"/>
    <property type="match status" value="1"/>
</dbReference>
<dbReference type="PROSITE" id="PS50125">
    <property type="entry name" value="GUANYLATE_CYCLASE_2"/>
    <property type="match status" value="1"/>
</dbReference>
<dbReference type="PANTHER" id="PTHR43081:SF1">
    <property type="entry name" value="ADENYLATE CYCLASE, TERMINAL-DIFFERENTIATION SPECIFIC"/>
    <property type="match status" value="1"/>
</dbReference>
<dbReference type="GO" id="GO:0004016">
    <property type="term" value="F:adenylate cyclase activity"/>
    <property type="evidence" value="ECO:0007669"/>
    <property type="project" value="UniProtKB-ARBA"/>
</dbReference>
<dbReference type="SMART" id="SM01080">
    <property type="entry name" value="CHASE2"/>
    <property type="match status" value="1"/>
</dbReference>
<dbReference type="InterPro" id="IPR001054">
    <property type="entry name" value="A/G_cyclase"/>
</dbReference>
<dbReference type="EMBL" id="QOQW01000026">
    <property type="protein sequence ID" value="RCK78197.1"/>
    <property type="molecule type" value="Genomic_DNA"/>
</dbReference>
<dbReference type="SUPFAM" id="SSF55073">
    <property type="entry name" value="Nucleotide cyclase"/>
    <property type="match status" value="1"/>
</dbReference>
<dbReference type="GO" id="GO:0006171">
    <property type="term" value="P:cAMP biosynthetic process"/>
    <property type="evidence" value="ECO:0007669"/>
    <property type="project" value="TreeGrafter"/>
</dbReference>
<dbReference type="Proteomes" id="UP000252355">
    <property type="component" value="Unassembled WGS sequence"/>
</dbReference>
<feature type="transmembrane region" description="Helical" evidence="2">
    <location>
        <begin position="792"/>
        <end position="811"/>
    </location>
</feature>
<gene>
    <name evidence="4" type="ORF">OZSIB_1713</name>
</gene>
<keyword evidence="2" id="KW-1133">Transmembrane helix</keyword>
<proteinExistence type="predicted"/>
<keyword evidence="2" id="KW-0472">Membrane</keyword>
<feature type="region of interest" description="Disordered" evidence="1">
    <location>
        <begin position="461"/>
        <end position="480"/>
    </location>
</feature>
<dbReference type="GO" id="GO:0035556">
    <property type="term" value="P:intracellular signal transduction"/>
    <property type="evidence" value="ECO:0007669"/>
    <property type="project" value="InterPro"/>
</dbReference>
<evidence type="ECO:0000259" key="3">
    <source>
        <dbReference type="PROSITE" id="PS50125"/>
    </source>
</evidence>
<dbReference type="SUPFAM" id="SSF49452">
    <property type="entry name" value="Starch-binding domain-like"/>
    <property type="match status" value="1"/>
</dbReference>
<organism evidence="4 5">
    <name type="scientific">Candidatus Ozemobacter sibiricus</name>
    <dbReference type="NCBI Taxonomy" id="2268124"/>
    <lineage>
        <taxon>Bacteria</taxon>
        <taxon>Candidatus Ozemobacteria</taxon>
        <taxon>Candidatus Ozemobacterales</taxon>
        <taxon>Candidatus Ozemobacteraceae</taxon>
        <taxon>Candidatus Ozemobacter</taxon>
    </lineage>
</organism>
<feature type="transmembrane region" description="Helical" evidence="2">
    <location>
        <begin position="818"/>
        <end position="840"/>
    </location>
</feature>
<dbReference type="SMART" id="SM00044">
    <property type="entry name" value="CYCc"/>
    <property type="match status" value="1"/>
</dbReference>
<dbReference type="InterPro" id="IPR050697">
    <property type="entry name" value="Adenylyl/Guanylyl_Cyclase_3/4"/>
</dbReference>
<dbReference type="InterPro" id="IPR007890">
    <property type="entry name" value="CHASE2"/>
</dbReference>
<sequence>MLLCLSALHPLGAALIQWMDGKATDLFFVLPLPERWRGEVAHPVVVVAKDTAFTRLAQPVPLRRSFAQALAVLAPAGATVAGFDFLFDEGREPDVDRAFIDALRAFPWPILGQRFLLRQAVGEASQLSLSDLQAAIPPPPEALHGPIAAAAPDRGLVNIVLDYDGVVRAMPLAFQTVAGEEFLPSLGMAVWLGHQLAEARPQLERAGLPAVPPPGGDLEARARAWLAAAVAAGPRPFQPTGHTGLDALARRWEARWLARWAARRAGLAPEEPGWQVWEQVGQTLPPAGPEVPTWLDLPAGGLPWLGAWTAPCLRVRFTRVAVPKGDGLPVDSLGLLVESTALGGRGRLTVTPALAGSGPVDLAFDLAPPGSWTVVGRALDQADRPLAGLEVMAWPLAGGYWATGTTDADGRFRLTGLAPGSHTVQAIWSQGPGRQVLTLEVGIPAVERPLGPVASAGRLAEGAAPAAGSPASPRTPADESVSAAGAGEAAVVELPVAHFLTASAALEVAVPVATVPQVLAVRGNPLWIERTGPGGTVGVATLPAGFEATVLEDFSTPVFEAGGRLLGPDGPLPPGQAIAFTDAASPWQAEIAVLAEVPPGSSQVRLPALPPGRELQVELWRSDLPPRSPLDPVPEHPLVDLVMGETASLSTGLVAGPADLELVPVRVRLATASAGVALVFRDGLGQQVLARAAEEPIALRPGIWRVFCAETGGPGRRGTYNRLVARYGGRAVFFGTHLAEDRDTQVTPVNFLDRDFKEMAGVNLHAHLCSCLLRRDFLRPLPLHPDASPRSWPLWTLLALFPCLVGIDVLVARRGAVAGGVGTALLMLLWSGAALGLFLHGWVVPVALPLLALGSFGVGRGFHAYTEVRRRERLVRSSFGRFVSNKMVEEIVRNPDVVKPGGEKKELTVMFTDLAGFTTISEMLAPEQLAGLMNEYLGEMTDLVFQFDGTLDKYIGDAVMAFWNHPGHQPDHAVRAVRCALAMQKRLAQLRQIWRARGLPDVSMRAGLNTAECMVGFYGSSIQMNFTCLGDGVNLASRLEGANKAYGTLMMMAESTQQRLAGSGIRTRFLDFLAVKGKQQPIKTYELIGVEGEDDDLWDKVLPLYARGIEAYLARRWDEAEAALLDVLALRPDDGPSRTYLERIAAFRETPPPPDWDGSFHLKTK</sequence>
<evidence type="ECO:0000256" key="2">
    <source>
        <dbReference type="SAM" id="Phobius"/>
    </source>
</evidence>
<protein>
    <submittedName>
        <fullName evidence="4">Adenylate cyclase</fullName>
    </submittedName>
</protein>
<dbReference type="AlphaFoldDB" id="A0A367ZK14"/>
<feature type="transmembrane region" description="Helical" evidence="2">
    <location>
        <begin position="846"/>
        <end position="866"/>
    </location>
</feature>
<comment type="caution">
    <text evidence="4">The sequence shown here is derived from an EMBL/GenBank/DDBJ whole genome shotgun (WGS) entry which is preliminary data.</text>
</comment>
<feature type="domain" description="Guanylate cyclase" evidence="3">
    <location>
        <begin position="908"/>
        <end position="1040"/>
    </location>
</feature>